<dbReference type="EMBL" id="AE009440">
    <property type="protein sequence ID" value="AAP98905.1"/>
    <property type="molecule type" value="Genomic_DNA"/>
</dbReference>
<dbReference type="Proteomes" id="UP000000424">
    <property type="component" value="Chromosome"/>
</dbReference>
<evidence type="ECO:0000313" key="2">
    <source>
        <dbReference type="Proteomes" id="UP000000424"/>
    </source>
</evidence>
<evidence type="ECO:0000313" key="1">
    <source>
        <dbReference type="EMBL" id="AAP98905.1"/>
    </source>
</evidence>
<name>A0ABN3YQG9_CHLPN</name>
<organism evidence="1 2">
    <name type="scientific">Chlamydia pneumoniae</name>
    <name type="common">Chlamydophila pneumoniae</name>
    <dbReference type="NCBI Taxonomy" id="83558"/>
    <lineage>
        <taxon>Bacteria</taxon>
        <taxon>Pseudomonadati</taxon>
        <taxon>Chlamydiota</taxon>
        <taxon>Chlamydiia</taxon>
        <taxon>Chlamydiales</taxon>
        <taxon>Chlamydiaceae</taxon>
        <taxon>Chlamydia/Chlamydophila group</taxon>
        <taxon>Chlamydia</taxon>
    </lineage>
</organism>
<protein>
    <submittedName>
        <fullName evidence="1">Uncharacterized protein</fullName>
    </submittedName>
</protein>
<reference evidence="1" key="1">
    <citation type="submission" date="2002-05" db="EMBL/GenBank/DDBJ databases">
        <title>The genome sequence of Chlamydia pneumoniae TW183 and comparison with other Chlamydia strains based on whole genome sequence analysis.</title>
        <authorList>
            <person name="Geng M.M."/>
            <person name="Schuhmacher A."/>
            <person name="Muehldorfer I."/>
            <person name="Bensch K.W."/>
            <person name="Schaefer K.P."/>
            <person name="Schneider S."/>
            <person name="Pohl T."/>
            <person name="Essig A."/>
            <person name="Marre R."/>
            <person name="Melchers K."/>
        </authorList>
    </citation>
    <scope>NUCLEOTIDE SEQUENCE [LARGE SCALE GENOMIC DNA]</scope>
    <source>
        <strain evidence="1">TW-183</strain>
    </source>
</reference>
<accession>A0ABN3YQG9</accession>
<sequence>MELISHPVYLFSRGPARNAAFLTPTLDLQLRLSLRNFRGSFENSTFLYSQSNR</sequence>
<gene>
    <name evidence="1" type="ordered locus">CpB0976</name>
</gene>
<proteinExistence type="predicted"/>
<keyword evidence="2" id="KW-1185">Reference proteome</keyword>